<dbReference type="STRING" id="335973.SAMN04488693_101630"/>
<evidence type="ECO:0000256" key="2">
    <source>
        <dbReference type="SAM" id="Phobius"/>
    </source>
</evidence>
<accession>A0A1G8DK49</accession>
<keyword evidence="2" id="KW-0812">Transmembrane</keyword>
<feature type="region of interest" description="Disordered" evidence="1">
    <location>
        <begin position="1"/>
        <end position="46"/>
    </location>
</feature>
<feature type="transmembrane region" description="Helical" evidence="2">
    <location>
        <begin position="52"/>
        <end position="77"/>
    </location>
</feature>
<evidence type="ECO:0000256" key="1">
    <source>
        <dbReference type="SAM" id="MobiDB-lite"/>
    </source>
</evidence>
<dbReference type="Proteomes" id="UP000199258">
    <property type="component" value="Unassembled WGS sequence"/>
</dbReference>
<sequence length="78" mass="7773">MSAPNPDPEQDKVAGLEPGGGVPPGETPPGEASTAAPQGHDEEAPSGRGASFVWLAAIGVFVLLGILLFVGYIGGLFS</sequence>
<gene>
    <name evidence="3" type="ORF">SAMN04488693_101630</name>
</gene>
<dbReference type="EMBL" id="FNDT01000001">
    <property type="protein sequence ID" value="SDH58036.1"/>
    <property type="molecule type" value="Genomic_DNA"/>
</dbReference>
<proteinExistence type="predicted"/>
<dbReference type="Pfam" id="PF20088">
    <property type="entry name" value="DUF6480"/>
    <property type="match status" value="1"/>
</dbReference>
<dbReference type="AlphaFoldDB" id="A0A1G8DK49"/>
<keyword evidence="2" id="KW-0472">Membrane</keyword>
<protein>
    <submittedName>
        <fullName evidence="3">Uncharacterized protein</fullName>
    </submittedName>
</protein>
<dbReference type="InterPro" id="IPR045512">
    <property type="entry name" value="DUF6480"/>
</dbReference>
<name>A0A1G8DK49_9MICC</name>
<dbReference type="RefSeq" id="WP_090584438.1">
    <property type="nucleotide sequence ID" value="NZ_FNDT01000001.1"/>
</dbReference>
<reference evidence="3 4" key="1">
    <citation type="submission" date="2016-10" db="EMBL/GenBank/DDBJ databases">
        <authorList>
            <person name="de Groot N.N."/>
        </authorList>
    </citation>
    <scope>NUCLEOTIDE SEQUENCE [LARGE SCALE GENOMIC DNA]</scope>
    <source>
        <strain evidence="3 4">NP_1H</strain>
    </source>
</reference>
<evidence type="ECO:0000313" key="4">
    <source>
        <dbReference type="Proteomes" id="UP000199258"/>
    </source>
</evidence>
<evidence type="ECO:0000313" key="3">
    <source>
        <dbReference type="EMBL" id="SDH58036.1"/>
    </source>
</evidence>
<organism evidence="3 4">
    <name type="scientific">Arthrobacter subterraneus</name>
    <dbReference type="NCBI Taxonomy" id="335973"/>
    <lineage>
        <taxon>Bacteria</taxon>
        <taxon>Bacillati</taxon>
        <taxon>Actinomycetota</taxon>
        <taxon>Actinomycetes</taxon>
        <taxon>Micrococcales</taxon>
        <taxon>Micrococcaceae</taxon>
        <taxon>Arthrobacter</taxon>
    </lineage>
</organism>
<keyword evidence="4" id="KW-1185">Reference proteome</keyword>
<keyword evidence="2" id="KW-1133">Transmembrane helix</keyword>